<dbReference type="Pfam" id="PF01368">
    <property type="entry name" value="DHH"/>
    <property type="match status" value="1"/>
</dbReference>
<dbReference type="AlphaFoldDB" id="A0A4V3BFU4"/>
<dbReference type="InterPro" id="IPR038763">
    <property type="entry name" value="DHH_sf"/>
</dbReference>
<dbReference type="InterPro" id="IPR003156">
    <property type="entry name" value="DHHA1_dom"/>
</dbReference>
<feature type="domain" description="DHHA1" evidence="2">
    <location>
        <begin position="230"/>
        <end position="313"/>
    </location>
</feature>
<reference evidence="3 4" key="1">
    <citation type="submission" date="2019-01" db="EMBL/GenBank/DDBJ databases">
        <title>Draft genome sequences of the type strains of six Macrococcus species.</title>
        <authorList>
            <person name="Mazhar S."/>
            <person name="Altermann E."/>
            <person name="Hill C."/>
            <person name="Mcauliffe O."/>
        </authorList>
    </citation>
    <scope>NUCLEOTIDE SEQUENCE [LARGE SCALE GENOMIC DNA]</scope>
    <source>
        <strain evidence="3 4">ATCC 51825</strain>
    </source>
</reference>
<dbReference type="OrthoDB" id="9803668at2"/>
<evidence type="ECO:0000313" key="4">
    <source>
        <dbReference type="Proteomes" id="UP000294843"/>
    </source>
</evidence>
<evidence type="ECO:0000313" key="3">
    <source>
        <dbReference type="EMBL" id="TDM15789.1"/>
    </source>
</evidence>
<protein>
    <submittedName>
        <fullName evidence="3">Bifunctional oligoribonuclease/PAP phosphatase NrnA</fullName>
    </submittedName>
</protein>
<comment type="caution">
    <text evidence="3">The sequence shown here is derived from an EMBL/GenBank/DDBJ whole genome shotgun (WGS) entry which is preliminary data.</text>
</comment>
<dbReference type="SUPFAM" id="SSF64182">
    <property type="entry name" value="DHH phosphoesterases"/>
    <property type="match status" value="1"/>
</dbReference>
<dbReference type="Gene3D" id="3.10.310.30">
    <property type="match status" value="1"/>
</dbReference>
<sequence>MTKNSIKLLQNWLNNYDTIILHRHVRPDPDAIGSQLGFKALLKKMYPNKKILATGETVDSLAFIGAMDEVRDSDYQEALVIVLDTANAARIDDTRYQLGDKLVKIDHHPPVENYGDINIVDTTVSSTSELIAELIIQFGYGQDYLSTEIAECLYIGIVGDTGRFLFNNTSARTMEIAGMLLSYDFDHTKMLNQMSQRTLESIRFQGYVLQHFSYEDHVGFIFITQDILQQFGISAADASLFVNSMSDVAGIEAWVFAVDEGEQIRARLRSKRVAINTLAARYNGGGHPMASGATVYSQEELNQLINELKAAVRE</sequence>
<dbReference type="GO" id="GO:0003676">
    <property type="term" value="F:nucleic acid binding"/>
    <property type="evidence" value="ECO:0007669"/>
    <property type="project" value="InterPro"/>
</dbReference>
<name>A0A4V3BFU4_9STAP</name>
<feature type="domain" description="DDH" evidence="1">
    <location>
        <begin position="19"/>
        <end position="157"/>
    </location>
</feature>
<dbReference type="Proteomes" id="UP000294843">
    <property type="component" value="Unassembled WGS sequence"/>
</dbReference>
<evidence type="ECO:0000259" key="2">
    <source>
        <dbReference type="Pfam" id="PF02272"/>
    </source>
</evidence>
<accession>A0A4V3BFU4</accession>
<keyword evidence="4" id="KW-1185">Reference proteome</keyword>
<dbReference type="RefSeq" id="WP_133450987.1">
    <property type="nucleotide sequence ID" value="NZ_SCWF01000001.1"/>
</dbReference>
<dbReference type="Pfam" id="PF02272">
    <property type="entry name" value="DHHA1"/>
    <property type="match status" value="1"/>
</dbReference>
<organism evidence="3 4">
    <name type="scientific">Macrococcus bovicus</name>
    <dbReference type="NCBI Taxonomy" id="69968"/>
    <lineage>
        <taxon>Bacteria</taxon>
        <taxon>Bacillati</taxon>
        <taxon>Bacillota</taxon>
        <taxon>Bacilli</taxon>
        <taxon>Bacillales</taxon>
        <taxon>Staphylococcaceae</taxon>
        <taxon>Macrococcus</taxon>
    </lineage>
</organism>
<gene>
    <name evidence="3" type="ORF">ERX55_02455</name>
</gene>
<dbReference type="PANTHER" id="PTHR47618:SF1">
    <property type="entry name" value="BIFUNCTIONAL OLIGORIBONUCLEASE AND PAP PHOSPHATASE NRNA"/>
    <property type="match status" value="1"/>
</dbReference>
<proteinExistence type="predicted"/>
<dbReference type="PANTHER" id="PTHR47618">
    <property type="entry name" value="BIFUNCTIONAL OLIGORIBONUCLEASE AND PAP PHOSPHATASE NRNA"/>
    <property type="match status" value="1"/>
</dbReference>
<dbReference type="InterPro" id="IPR001667">
    <property type="entry name" value="DDH_dom"/>
</dbReference>
<dbReference type="EMBL" id="SCWF01000001">
    <property type="protein sequence ID" value="TDM15789.1"/>
    <property type="molecule type" value="Genomic_DNA"/>
</dbReference>
<dbReference type="Gene3D" id="3.90.1640.10">
    <property type="entry name" value="inorganic pyrophosphatase (n-terminal core)"/>
    <property type="match status" value="1"/>
</dbReference>
<dbReference type="InterPro" id="IPR051319">
    <property type="entry name" value="Oligoribo/pAp-PDE_c-di-AMP_PDE"/>
</dbReference>
<evidence type="ECO:0000259" key="1">
    <source>
        <dbReference type="Pfam" id="PF01368"/>
    </source>
</evidence>